<reference evidence="2" key="2">
    <citation type="journal article" date="2023" name="Plants (Basel)">
        <title>Annotation of the Turnera subulata (Passifloraceae) Draft Genome Reveals the S-Locus Evolved after the Divergence of Turneroideae from Passifloroideae in a Stepwise Manner.</title>
        <authorList>
            <person name="Henning P.M."/>
            <person name="Roalson E.H."/>
            <person name="Mir W."/>
            <person name="McCubbin A.G."/>
            <person name="Shore J.S."/>
        </authorList>
    </citation>
    <scope>NUCLEOTIDE SEQUENCE</scope>
    <source>
        <strain evidence="2">F60SS</strain>
    </source>
</reference>
<reference evidence="2" key="1">
    <citation type="submission" date="2022-02" db="EMBL/GenBank/DDBJ databases">
        <authorList>
            <person name="Henning P.M."/>
            <person name="McCubbin A.G."/>
            <person name="Shore J.S."/>
        </authorList>
    </citation>
    <scope>NUCLEOTIDE SEQUENCE</scope>
    <source>
        <strain evidence="2">F60SS</strain>
        <tissue evidence="2">Leaves</tissue>
    </source>
</reference>
<feature type="non-terminal residue" evidence="2">
    <location>
        <position position="1"/>
    </location>
</feature>
<feature type="region of interest" description="Disordered" evidence="1">
    <location>
        <begin position="52"/>
        <end position="80"/>
    </location>
</feature>
<sequence>RSWDLSGIPCAHALCVIHRERAAVTDFVSDWYTLDKFEKSYEPSIQTVRGRKFWPNTGKPDLLPPKVDRMPGRKKSTNRQVEHWWERANGKNPRGTRKTHCTVCHKAKHNRKTCPLLKQAGGQTSNPTNVDQSQANETIMAQSQSNTTSVNLIPTQNSVVAPTGRQMG</sequence>
<dbReference type="EMBL" id="JAKUCV010004693">
    <property type="protein sequence ID" value="KAJ4834482.1"/>
    <property type="molecule type" value="Genomic_DNA"/>
</dbReference>
<feature type="non-terminal residue" evidence="2">
    <location>
        <position position="168"/>
    </location>
</feature>
<dbReference type="OrthoDB" id="852297at2759"/>
<feature type="region of interest" description="Disordered" evidence="1">
    <location>
        <begin position="141"/>
        <end position="168"/>
    </location>
</feature>
<evidence type="ECO:0008006" key="4">
    <source>
        <dbReference type="Google" id="ProtNLM"/>
    </source>
</evidence>
<protein>
    <recommendedName>
        <fullName evidence="4">Zinc finger PMZ-type domain-containing protein</fullName>
    </recommendedName>
</protein>
<organism evidence="2 3">
    <name type="scientific">Turnera subulata</name>
    <dbReference type="NCBI Taxonomy" id="218843"/>
    <lineage>
        <taxon>Eukaryota</taxon>
        <taxon>Viridiplantae</taxon>
        <taxon>Streptophyta</taxon>
        <taxon>Embryophyta</taxon>
        <taxon>Tracheophyta</taxon>
        <taxon>Spermatophyta</taxon>
        <taxon>Magnoliopsida</taxon>
        <taxon>eudicotyledons</taxon>
        <taxon>Gunneridae</taxon>
        <taxon>Pentapetalae</taxon>
        <taxon>rosids</taxon>
        <taxon>fabids</taxon>
        <taxon>Malpighiales</taxon>
        <taxon>Passifloraceae</taxon>
        <taxon>Turnera</taxon>
    </lineage>
</organism>
<comment type="caution">
    <text evidence="2">The sequence shown here is derived from an EMBL/GenBank/DDBJ whole genome shotgun (WGS) entry which is preliminary data.</text>
</comment>
<gene>
    <name evidence="2" type="ORF">Tsubulata_005634</name>
</gene>
<accession>A0A9Q0JAV1</accession>
<name>A0A9Q0JAV1_9ROSI</name>
<evidence type="ECO:0000256" key="1">
    <source>
        <dbReference type="SAM" id="MobiDB-lite"/>
    </source>
</evidence>
<evidence type="ECO:0000313" key="2">
    <source>
        <dbReference type="EMBL" id="KAJ4834482.1"/>
    </source>
</evidence>
<feature type="compositionally biased region" description="Polar residues" evidence="1">
    <location>
        <begin position="141"/>
        <end position="160"/>
    </location>
</feature>
<proteinExistence type="predicted"/>
<keyword evidence="3" id="KW-1185">Reference proteome</keyword>
<evidence type="ECO:0000313" key="3">
    <source>
        <dbReference type="Proteomes" id="UP001141552"/>
    </source>
</evidence>
<dbReference type="AlphaFoldDB" id="A0A9Q0JAV1"/>
<dbReference type="Proteomes" id="UP001141552">
    <property type="component" value="Unassembled WGS sequence"/>
</dbReference>